<evidence type="ECO:0000256" key="3">
    <source>
        <dbReference type="ARBA" id="ARBA00023125"/>
    </source>
</evidence>
<evidence type="ECO:0000256" key="1">
    <source>
        <dbReference type="ARBA" id="ARBA00009437"/>
    </source>
</evidence>
<dbReference type="PANTHER" id="PTHR30537">
    <property type="entry name" value="HTH-TYPE TRANSCRIPTIONAL REGULATOR"/>
    <property type="match status" value="1"/>
</dbReference>
<dbReference type="RefSeq" id="WP_097136707.1">
    <property type="nucleotide sequence ID" value="NZ_OBQD01000002.1"/>
</dbReference>
<evidence type="ECO:0000256" key="6">
    <source>
        <dbReference type="ARBA" id="ARBA00067332"/>
    </source>
</evidence>
<keyword evidence="3 9" id="KW-0238">DNA-binding</keyword>
<protein>
    <recommendedName>
        <fullName evidence="6">HTH-type transcriptional regulator TtuA</fullName>
    </recommendedName>
    <alternativeName>
        <fullName evidence="7">Tartrate utilization transcriptional regulator</fullName>
    </alternativeName>
</protein>
<dbReference type="SUPFAM" id="SSF53850">
    <property type="entry name" value="Periplasmic binding protein-like II"/>
    <property type="match status" value="1"/>
</dbReference>
<dbReference type="Gene3D" id="1.10.10.10">
    <property type="entry name" value="Winged helix-like DNA-binding domain superfamily/Winged helix DNA-binding domain"/>
    <property type="match status" value="1"/>
</dbReference>
<comment type="function">
    <text evidence="5">Transcriptional regulator of the ttuABCDE tartrate utilization operon.</text>
</comment>
<evidence type="ECO:0000313" key="10">
    <source>
        <dbReference type="Proteomes" id="UP000219167"/>
    </source>
</evidence>
<dbReference type="InterPro" id="IPR036390">
    <property type="entry name" value="WH_DNA-bd_sf"/>
</dbReference>
<sequence>MAINPNLNSLAYFEAVARTGRVSLAAAELGVSAAAVSQQLKQLEEQWGVRLFRRKDRRLTLTLDGEMLFQATTNAFRMIRGARAVVLRQRNSWQLTVRSSPSFAVRWLTPRLKHFLDANPDWGVRVDATPDFSDFETEAIDLDMRYGAGAWEGLHTECIINDFFLPMCSPAYRDALAALNSDPAGLLANARLIHSVKTLYQWDAWLLVHGIDPPLEQAPLRFDRSSMAIQLARDGAGVVLDSATLAQEDLERGTLVPLSTTFEVVEFPAYWIACPPRHVNRRTVRIFSDWIREQGRSFDRQARSLLTELGCRIRFATDDEPVLR</sequence>
<reference evidence="9 10" key="1">
    <citation type="submission" date="2017-08" db="EMBL/GenBank/DDBJ databases">
        <authorList>
            <person name="de Groot N.N."/>
        </authorList>
    </citation>
    <scope>NUCLEOTIDE SEQUENCE [LARGE SCALE GENOMIC DNA]</scope>
    <source>
        <strain evidence="9 10">JC85</strain>
    </source>
</reference>
<dbReference type="PANTHER" id="PTHR30537:SF74">
    <property type="entry name" value="HTH-TYPE TRANSCRIPTIONAL REGULATOR TRPI"/>
    <property type="match status" value="1"/>
</dbReference>
<dbReference type="InterPro" id="IPR005119">
    <property type="entry name" value="LysR_subst-bd"/>
</dbReference>
<name>A0A285U1J4_9HYPH</name>
<evidence type="ECO:0000259" key="8">
    <source>
        <dbReference type="PROSITE" id="PS50931"/>
    </source>
</evidence>
<dbReference type="InterPro" id="IPR000847">
    <property type="entry name" value="LysR_HTH_N"/>
</dbReference>
<evidence type="ECO:0000256" key="4">
    <source>
        <dbReference type="ARBA" id="ARBA00023163"/>
    </source>
</evidence>
<dbReference type="AlphaFoldDB" id="A0A285U1J4"/>
<accession>A0A285U1J4</accession>
<gene>
    <name evidence="9" type="ORF">SAMN05892877_10228</name>
</gene>
<evidence type="ECO:0000313" key="9">
    <source>
        <dbReference type="EMBL" id="SOC35692.1"/>
    </source>
</evidence>
<dbReference type="CDD" id="cd08432">
    <property type="entry name" value="PBP2_GcdR_TrpI_HvrB_AmpR_like"/>
    <property type="match status" value="1"/>
</dbReference>
<dbReference type="OrthoDB" id="9793571at2"/>
<organism evidence="9 10">
    <name type="scientific">Rhizobium subbaraonis</name>
    <dbReference type="NCBI Taxonomy" id="908946"/>
    <lineage>
        <taxon>Bacteria</taxon>
        <taxon>Pseudomonadati</taxon>
        <taxon>Pseudomonadota</taxon>
        <taxon>Alphaproteobacteria</taxon>
        <taxon>Hyphomicrobiales</taxon>
        <taxon>Rhizobiaceae</taxon>
        <taxon>Rhizobium/Agrobacterium group</taxon>
        <taxon>Rhizobium</taxon>
    </lineage>
</organism>
<dbReference type="GO" id="GO:0006351">
    <property type="term" value="P:DNA-templated transcription"/>
    <property type="evidence" value="ECO:0007669"/>
    <property type="project" value="TreeGrafter"/>
</dbReference>
<dbReference type="GO" id="GO:0043565">
    <property type="term" value="F:sequence-specific DNA binding"/>
    <property type="evidence" value="ECO:0007669"/>
    <property type="project" value="TreeGrafter"/>
</dbReference>
<dbReference type="InterPro" id="IPR036388">
    <property type="entry name" value="WH-like_DNA-bd_sf"/>
</dbReference>
<dbReference type="Gene3D" id="3.40.190.10">
    <property type="entry name" value="Periplasmic binding protein-like II"/>
    <property type="match status" value="2"/>
</dbReference>
<dbReference type="GO" id="GO:0003700">
    <property type="term" value="F:DNA-binding transcription factor activity"/>
    <property type="evidence" value="ECO:0007669"/>
    <property type="project" value="InterPro"/>
</dbReference>
<dbReference type="Proteomes" id="UP000219167">
    <property type="component" value="Unassembled WGS sequence"/>
</dbReference>
<feature type="domain" description="HTH lysR-type" evidence="8">
    <location>
        <begin position="5"/>
        <end position="62"/>
    </location>
</feature>
<dbReference type="Pfam" id="PF03466">
    <property type="entry name" value="LysR_substrate"/>
    <property type="match status" value="1"/>
</dbReference>
<dbReference type="PRINTS" id="PR00039">
    <property type="entry name" value="HTHLYSR"/>
</dbReference>
<keyword evidence="2" id="KW-0805">Transcription regulation</keyword>
<keyword evidence="4" id="KW-0804">Transcription</keyword>
<dbReference type="Pfam" id="PF00126">
    <property type="entry name" value="HTH_1"/>
    <property type="match status" value="1"/>
</dbReference>
<dbReference type="SUPFAM" id="SSF46785">
    <property type="entry name" value="Winged helix' DNA-binding domain"/>
    <property type="match status" value="1"/>
</dbReference>
<dbReference type="FunFam" id="1.10.10.10:FF:000001">
    <property type="entry name" value="LysR family transcriptional regulator"/>
    <property type="match status" value="1"/>
</dbReference>
<dbReference type="InterPro" id="IPR058163">
    <property type="entry name" value="LysR-type_TF_proteobact-type"/>
</dbReference>
<evidence type="ECO:0000256" key="7">
    <source>
        <dbReference type="ARBA" id="ARBA00083243"/>
    </source>
</evidence>
<evidence type="ECO:0000256" key="5">
    <source>
        <dbReference type="ARBA" id="ARBA00054626"/>
    </source>
</evidence>
<proteinExistence type="inferred from homology"/>
<dbReference type="PROSITE" id="PS50931">
    <property type="entry name" value="HTH_LYSR"/>
    <property type="match status" value="1"/>
</dbReference>
<evidence type="ECO:0000256" key="2">
    <source>
        <dbReference type="ARBA" id="ARBA00023015"/>
    </source>
</evidence>
<dbReference type="EMBL" id="OBQD01000002">
    <property type="protein sequence ID" value="SOC35692.1"/>
    <property type="molecule type" value="Genomic_DNA"/>
</dbReference>
<keyword evidence="10" id="KW-1185">Reference proteome</keyword>
<comment type="similarity">
    <text evidence="1">Belongs to the LysR transcriptional regulatory family.</text>
</comment>